<proteinExistence type="inferred from homology"/>
<name>A0A3S5FEE0_9PLAT</name>
<keyword evidence="10" id="KW-1185">Reference proteome</keyword>
<keyword evidence="7 8" id="KW-0472">Membrane</keyword>
<dbReference type="PANTHER" id="PTHR12154:SF4">
    <property type="entry name" value="UDP-N-ACETYLGLUCOSAMINE TRANSFERASE SUBUNIT ALG14 HOMOLOG"/>
    <property type="match status" value="1"/>
</dbReference>
<evidence type="ECO:0000256" key="4">
    <source>
        <dbReference type="ARBA" id="ARBA00022692"/>
    </source>
</evidence>
<accession>A0A3S5FEE0</accession>
<dbReference type="InterPro" id="IPR013969">
    <property type="entry name" value="Oligosacch_biosynth_Alg14"/>
</dbReference>
<dbReference type="Gene3D" id="3.40.50.2000">
    <property type="entry name" value="Glycogen Phosphorylase B"/>
    <property type="match status" value="1"/>
</dbReference>
<dbReference type="AlphaFoldDB" id="A0A3S5FEE0"/>
<comment type="caution">
    <text evidence="9">The sequence shown here is derived from an EMBL/GenBank/DDBJ whole genome shotgun (WGS) entry which is preliminary data.</text>
</comment>
<dbReference type="GO" id="GO:0043541">
    <property type="term" value="C:UDP-N-acetylglucosamine transferase complex"/>
    <property type="evidence" value="ECO:0007669"/>
    <property type="project" value="TreeGrafter"/>
</dbReference>
<dbReference type="Proteomes" id="UP000784294">
    <property type="component" value="Unassembled WGS sequence"/>
</dbReference>
<gene>
    <name evidence="9" type="ORF">PXEA_LOCUS18171</name>
</gene>
<dbReference type="Pfam" id="PF08660">
    <property type="entry name" value="Alg14"/>
    <property type="match status" value="1"/>
</dbReference>
<feature type="transmembrane region" description="Helical" evidence="8">
    <location>
        <begin position="12"/>
        <end position="30"/>
    </location>
</feature>
<organism evidence="9 10">
    <name type="scientific">Protopolystoma xenopodis</name>
    <dbReference type="NCBI Taxonomy" id="117903"/>
    <lineage>
        <taxon>Eukaryota</taxon>
        <taxon>Metazoa</taxon>
        <taxon>Spiralia</taxon>
        <taxon>Lophotrochozoa</taxon>
        <taxon>Platyhelminthes</taxon>
        <taxon>Monogenea</taxon>
        <taxon>Polyopisthocotylea</taxon>
        <taxon>Polystomatidea</taxon>
        <taxon>Polystomatidae</taxon>
        <taxon>Protopolystoma</taxon>
    </lineage>
</organism>
<evidence type="ECO:0000256" key="6">
    <source>
        <dbReference type="ARBA" id="ARBA00022989"/>
    </source>
</evidence>
<keyword evidence="4 8" id="KW-0812">Transmembrane</keyword>
<dbReference type="GO" id="GO:0006488">
    <property type="term" value="P:dolichol-linked oligosaccharide biosynthetic process"/>
    <property type="evidence" value="ECO:0007669"/>
    <property type="project" value="InterPro"/>
</dbReference>
<dbReference type="OrthoDB" id="17098at2759"/>
<evidence type="ECO:0000256" key="8">
    <source>
        <dbReference type="SAM" id="Phobius"/>
    </source>
</evidence>
<evidence type="ECO:0000256" key="7">
    <source>
        <dbReference type="ARBA" id="ARBA00023136"/>
    </source>
</evidence>
<evidence type="ECO:0000256" key="2">
    <source>
        <dbReference type="ARBA" id="ARBA00009731"/>
    </source>
</evidence>
<evidence type="ECO:0000256" key="5">
    <source>
        <dbReference type="ARBA" id="ARBA00022824"/>
    </source>
</evidence>
<protein>
    <recommendedName>
        <fullName evidence="3">UDP-N-acetylglucosamine transferase subunit ALG14</fullName>
    </recommendedName>
</protein>
<comment type="similarity">
    <text evidence="2">Belongs to the ALG14 family.</text>
</comment>
<evidence type="ECO:0000256" key="1">
    <source>
        <dbReference type="ARBA" id="ARBA00004389"/>
    </source>
</evidence>
<dbReference type="GO" id="GO:0004577">
    <property type="term" value="F:N-acetylglucosaminyldiphosphodolichol N-acetylglucosaminyltransferase activity"/>
    <property type="evidence" value="ECO:0007669"/>
    <property type="project" value="TreeGrafter"/>
</dbReference>
<sequence>MPRASFTRSSPMLSLLVISLIVLLLLYLFYPSGKQGRIYTCKTMIVIGSGGHTSEMVRYTRAMGKKYAPKIYVLASSDKFSEEKVLSIEASRDEPDKAPFVIKYVPRSREVGQSYLTSIFTTLWSFIKSFEVVLSFSPDLVLCNGPGTCVPICFSYAVIQLLRRRQFAVVFVESICRTASLSLTGKILYYSSFSDVIVQWPKLKEQYPRAIYLGLLS</sequence>
<comment type="subcellular location">
    <subcellularLocation>
        <location evidence="1">Endoplasmic reticulum membrane</location>
        <topology evidence="1">Single-pass membrane protein</topology>
    </subcellularLocation>
</comment>
<keyword evidence="6 8" id="KW-1133">Transmembrane helix</keyword>
<reference evidence="9" key="1">
    <citation type="submission" date="2018-11" db="EMBL/GenBank/DDBJ databases">
        <authorList>
            <consortium name="Pathogen Informatics"/>
        </authorList>
    </citation>
    <scope>NUCLEOTIDE SEQUENCE</scope>
</reference>
<dbReference type="PANTHER" id="PTHR12154">
    <property type="entry name" value="GLYCOSYL TRANSFERASE-RELATED"/>
    <property type="match status" value="1"/>
</dbReference>
<evidence type="ECO:0000256" key="3">
    <source>
        <dbReference type="ARBA" id="ARBA00017467"/>
    </source>
</evidence>
<keyword evidence="5" id="KW-0256">Endoplasmic reticulum</keyword>
<evidence type="ECO:0000313" key="10">
    <source>
        <dbReference type="Proteomes" id="UP000784294"/>
    </source>
</evidence>
<evidence type="ECO:0000313" key="9">
    <source>
        <dbReference type="EMBL" id="VEL24731.1"/>
    </source>
</evidence>
<dbReference type="EMBL" id="CAAALY010069337">
    <property type="protein sequence ID" value="VEL24731.1"/>
    <property type="molecule type" value="Genomic_DNA"/>
</dbReference>